<dbReference type="AlphaFoldDB" id="D3B880"/>
<feature type="region of interest" description="Disordered" evidence="1">
    <location>
        <begin position="1"/>
        <end position="20"/>
    </location>
</feature>
<accession>D3B880</accession>
<gene>
    <name evidence="2" type="ORF">PPL_04671</name>
</gene>
<comment type="caution">
    <text evidence="2">The sequence shown here is derived from an EMBL/GenBank/DDBJ whole genome shotgun (WGS) entry which is preliminary data.</text>
</comment>
<dbReference type="GeneID" id="31360158"/>
<feature type="compositionally biased region" description="Low complexity" evidence="1">
    <location>
        <begin position="1"/>
        <end position="17"/>
    </location>
</feature>
<dbReference type="InParanoid" id="D3B880"/>
<dbReference type="RefSeq" id="XP_020434365.1">
    <property type="nucleotide sequence ID" value="XM_020575570.1"/>
</dbReference>
<proteinExistence type="predicted"/>
<evidence type="ECO:0000313" key="2">
    <source>
        <dbReference type="EMBL" id="EFA82248.1"/>
    </source>
</evidence>
<dbReference type="EMBL" id="ADBJ01000020">
    <property type="protein sequence ID" value="EFA82248.1"/>
    <property type="molecule type" value="Genomic_DNA"/>
</dbReference>
<reference evidence="2 3" key="1">
    <citation type="journal article" date="2011" name="Genome Res.">
        <title>Phylogeny-wide analysis of social amoeba genomes highlights ancient origins for complex intercellular communication.</title>
        <authorList>
            <person name="Heidel A.J."/>
            <person name="Lawal H.M."/>
            <person name="Felder M."/>
            <person name="Schilde C."/>
            <person name="Helps N.R."/>
            <person name="Tunggal B."/>
            <person name="Rivero F."/>
            <person name="John U."/>
            <person name="Schleicher M."/>
            <person name="Eichinger L."/>
            <person name="Platzer M."/>
            <person name="Noegel A.A."/>
            <person name="Schaap P."/>
            <person name="Gloeckner G."/>
        </authorList>
    </citation>
    <scope>NUCLEOTIDE SEQUENCE [LARGE SCALE GENOMIC DNA]</scope>
    <source>
        <strain evidence="3">ATCC 26659 / Pp 5 / PN500</strain>
    </source>
</reference>
<protein>
    <submittedName>
        <fullName evidence="2">Uncharacterized protein</fullName>
    </submittedName>
</protein>
<dbReference type="Proteomes" id="UP000001396">
    <property type="component" value="Unassembled WGS sequence"/>
</dbReference>
<organism evidence="2 3">
    <name type="scientific">Heterostelium pallidum (strain ATCC 26659 / Pp 5 / PN500)</name>
    <name type="common">Cellular slime mold</name>
    <name type="synonym">Polysphondylium pallidum</name>
    <dbReference type="NCBI Taxonomy" id="670386"/>
    <lineage>
        <taxon>Eukaryota</taxon>
        <taxon>Amoebozoa</taxon>
        <taxon>Evosea</taxon>
        <taxon>Eumycetozoa</taxon>
        <taxon>Dictyostelia</taxon>
        <taxon>Acytosteliales</taxon>
        <taxon>Acytosteliaceae</taxon>
        <taxon>Heterostelium</taxon>
    </lineage>
</organism>
<evidence type="ECO:0000256" key="1">
    <source>
        <dbReference type="SAM" id="MobiDB-lite"/>
    </source>
</evidence>
<keyword evidence="3" id="KW-1185">Reference proteome</keyword>
<evidence type="ECO:0000313" key="3">
    <source>
        <dbReference type="Proteomes" id="UP000001396"/>
    </source>
</evidence>
<sequence length="181" mass="20344">MEINYNLLSPPSLQLNNTNERRTSSINNSVVGPIRSHQNNHINNHNNRNSYLYLSSYIPYGMINSGLIATSPSSSSSSSSSLGIKKYSSLRSTSGQSSEVTTPEMCSQKYNDLFSVVHCRTEEFERIKTSLSSMAIKIKSNDLWQDDIDDDNLISLASMYCKGKWKTIGKSLLKNKRYNRG</sequence>
<name>D3B880_HETP5</name>